<dbReference type="Proteomes" id="UP001605989">
    <property type="component" value="Unassembled WGS sequence"/>
</dbReference>
<dbReference type="Gene3D" id="3.60.110.10">
    <property type="entry name" value="Carbon-nitrogen hydrolase"/>
    <property type="match status" value="1"/>
</dbReference>
<evidence type="ECO:0000313" key="4">
    <source>
        <dbReference type="EMBL" id="NME27029.1"/>
    </source>
</evidence>
<dbReference type="GO" id="GO:0016787">
    <property type="term" value="F:hydrolase activity"/>
    <property type="evidence" value="ECO:0007669"/>
    <property type="project" value="UniProtKB-KW"/>
</dbReference>
<dbReference type="CDD" id="cd07564">
    <property type="entry name" value="nitrilases_CHs"/>
    <property type="match status" value="1"/>
</dbReference>
<keyword evidence="6" id="KW-1185">Reference proteome</keyword>
<evidence type="ECO:0000259" key="2">
    <source>
        <dbReference type="PROSITE" id="PS50263"/>
    </source>
</evidence>
<reference evidence="4 5" key="1">
    <citation type="submission" date="2020-04" db="EMBL/GenBank/DDBJ databases">
        <authorList>
            <person name="Hitch T.C.A."/>
            <person name="Wylensek D."/>
            <person name="Clavel T."/>
        </authorList>
    </citation>
    <scope>NUCLEOTIDE SEQUENCE [LARGE SCALE GENOMIC DNA]</scope>
    <source>
        <strain evidence="4 5">Oil-RF-744-FAT-WT-6-1</strain>
    </source>
</reference>
<comment type="similarity">
    <text evidence="1">Belongs to the carbon-nitrogen hydrolase superfamily. Nitrilase family.</text>
</comment>
<dbReference type="EMBL" id="JBIEKR010000004">
    <property type="protein sequence ID" value="MFG6272787.1"/>
    <property type="molecule type" value="Genomic_DNA"/>
</dbReference>
<dbReference type="Proteomes" id="UP000591071">
    <property type="component" value="Unassembled WGS sequence"/>
</dbReference>
<dbReference type="PROSITE" id="PS50263">
    <property type="entry name" value="CN_HYDROLASE"/>
    <property type="match status" value="1"/>
</dbReference>
<dbReference type="PANTHER" id="PTHR46044">
    <property type="entry name" value="NITRILASE"/>
    <property type="match status" value="1"/>
</dbReference>
<gene>
    <name evidence="3" type="ORF">ACGTZG_06245</name>
    <name evidence="4" type="ORF">HF872_00095</name>
</gene>
<dbReference type="InterPro" id="IPR044149">
    <property type="entry name" value="Nitrilases_CHs"/>
</dbReference>
<sequence>MKNLKKQLRAAIVQASPVLFDKKATIDKVVRQIMEAGQNGAELIVFPESLIPCYPYGLTFGFTVGSRNEDGRKDWKVYYDNAVVVPDDTISIAAAAKKAHAYVSIGVTERDPINCSLYCSNLIFSPEGELVSLHRKIKPTGAERYIWADSHVPETYFPMVDTEWGRMGSLICWENYMPLARVALYEKGVALYLAPNTNDNPEWQDTIKHIAIEGHCYVFNVDQYFTKDMYPSTLLEQEEISRLKDETCIGGSCIIDPYGHYVTEPVWNKEAIIYADLDMDKVPMSRMEFDATGHYSRPDILEFYINDGDEEFE</sequence>
<organism evidence="4 5">
    <name type="scientific">Megasphaera hexanoica</name>
    <dbReference type="NCBI Taxonomy" id="1675036"/>
    <lineage>
        <taxon>Bacteria</taxon>
        <taxon>Bacillati</taxon>
        <taxon>Bacillota</taxon>
        <taxon>Negativicutes</taxon>
        <taxon>Veillonellales</taxon>
        <taxon>Veillonellaceae</taxon>
        <taxon>Megasphaera</taxon>
    </lineage>
</organism>
<dbReference type="Pfam" id="PF00795">
    <property type="entry name" value="CN_hydrolase"/>
    <property type="match status" value="1"/>
</dbReference>
<dbReference type="KEGG" id="mhw:ACT01_03835"/>
<dbReference type="InterPro" id="IPR036526">
    <property type="entry name" value="C-N_Hydrolase_sf"/>
</dbReference>
<dbReference type="RefSeq" id="WP_059077000.1">
    <property type="nucleotide sequence ID" value="NZ_CP011940.1"/>
</dbReference>
<keyword evidence="4" id="KW-0378">Hydrolase</keyword>
<dbReference type="SUPFAM" id="SSF56317">
    <property type="entry name" value="Carbon-nitrogen hydrolase"/>
    <property type="match status" value="1"/>
</dbReference>
<feature type="domain" description="CN hydrolase" evidence="2">
    <location>
        <begin position="8"/>
        <end position="279"/>
    </location>
</feature>
<reference evidence="3 6" key="2">
    <citation type="submission" date="2024-10" db="EMBL/GenBank/DDBJ databases">
        <authorList>
            <person name="Sang B.-I."/>
            <person name="Prabhaharan D."/>
        </authorList>
    </citation>
    <scope>NUCLEOTIDE SEQUENCE [LARGE SCALE GENOMIC DNA]</scope>
    <source>
        <strain evidence="3 6">MH</strain>
    </source>
</reference>
<dbReference type="EMBL" id="JABAFG010000001">
    <property type="protein sequence ID" value="NME27029.1"/>
    <property type="molecule type" value="Genomic_DNA"/>
</dbReference>
<evidence type="ECO:0000313" key="3">
    <source>
        <dbReference type="EMBL" id="MFG6272787.1"/>
    </source>
</evidence>
<evidence type="ECO:0000256" key="1">
    <source>
        <dbReference type="ARBA" id="ARBA00008129"/>
    </source>
</evidence>
<dbReference type="AlphaFoldDB" id="A0A848BVR0"/>
<evidence type="ECO:0000313" key="5">
    <source>
        <dbReference type="Proteomes" id="UP000591071"/>
    </source>
</evidence>
<name>A0A848BVR0_9FIRM</name>
<dbReference type="OrthoDB" id="9811121at2"/>
<dbReference type="InterPro" id="IPR003010">
    <property type="entry name" value="C-N_Hydrolase"/>
</dbReference>
<proteinExistence type="inferred from homology"/>
<comment type="caution">
    <text evidence="4">The sequence shown here is derived from an EMBL/GenBank/DDBJ whole genome shotgun (WGS) entry which is preliminary data.</text>
</comment>
<evidence type="ECO:0000313" key="6">
    <source>
        <dbReference type="Proteomes" id="UP001605989"/>
    </source>
</evidence>
<dbReference type="PANTHER" id="PTHR46044:SF1">
    <property type="entry name" value="CN HYDROLASE DOMAIN-CONTAINING PROTEIN"/>
    <property type="match status" value="1"/>
</dbReference>
<protein>
    <submittedName>
        <fullName evidence="4">Carbon-nitrogen hydrolase family protein</fullName>
    </submittedName>
</protein>
<accession>A0A848BVR0</accession>